<comment type="similarity">
    <text evidence="3">Belongs to the PIH1 family. Kintoun subfamily.</text>
</comment>
<comment type="function">
    <text evidence="3">Required for cytoplasmic pre-assembly of axonemal dyneins, thereby playing a central role in motility in cilia and flagella. Involved in pre-assembly of dynein arm complexes in the cytoplasm before intraflagellar transport loads them for the ciliary compartment.</text>
</comment>
<dbReference type="InterPro" id="IPR034727">
    <property type="entry name" value="Kintoun"/>
</dbReference>
<dbReference type="GO" id="GO:0060285">
    <property type="term" value="P:cilium-dependent cell motility"/>
    <property type="evidence" value="ECO:0007669"/>
    <property type="project" value="UniProtKB-UniRule"/>
</dbReference>
<evidence type="ECO:0000259" key="5">
    <source>
        <dbReference type="Pfam" id="PF08190"/>
    </source>
</evidence>
<evidence type="ECO:0000256" key="1">
    <source>
        <dbReference type="ARBA" id="ARBA00022490"/>
    </source>
</evidence>
<dbReference type="InterPro" id="IPR041442">
    <property type="entry name" value="PIH1D1/2/3_CS-like"/>
</dbReference>
<feature type="region of interest" description="Disordered" evidence="4">
    <location>
        <begin position="611"/>
        <end position="681"/>
    </location>
</feature>
<name>A0A834JXA9_VESVU</name>
<feature type="compositionally biased region" description="Acidic residues" evidence="4">
    <location>
        <begin position="616"/>
        <end position="625"/>
    </location>
</feature>
<evidence type="ECO:0000259" key="6">
    <source>
        <dbReference type="Pfam" id="PF18201"/>
    </source>
</evidence>
<dbReference type="Pfam" id="PF18201">
    <property type="entry name" value="PIH1_CS"/>
    <property type="match status" value="1"/>
</dbReference>
<feature type="domain" description="PIH1 N-terminal" evidence="5">
    <location>
        <begin position="44"/>
        <end position="205"/>
    </location>
</feature>
<evidence type="ECO:0000313" key="8">
    <source>
        <dbReference type="Proteomes" id="UP000614350"/>
    </source>
</evidence>
<feature type="region of interest" description="Disordered" evidence="4">
    <location>
        <begin position="728"/>
        <end position="834"/>
    </location>
</feature>
<feature type="compositionally biased region" description="Basic residues" evidence="4">
    <location>
        <begin position="732"/>
        <end position="748"/>
    </location>
</feature>
<evidence type="ECO:0000256" key="3">
    <source>
        <dbReference type="HAMAP-Rule" id="MF_03069"/>
    </source>
</evidence>
<dbReference type="HAMAP" id="MF_03069">
    <property type="entry name" value="Kintoun"/>
    <property type="match status" value="1"/>
</dbReference>
<feature type="compositionally biased region" description="Low complexity" evidence="4">
    <location>
        <begin position="642"/>
        <end position="658"/>
    </location>
</feature>
<dbReference type="PANTHER" id="PTHR22997">
    <property type="entry name" value="PIH1 DOMAIN-CONTAINING PROTEIN 1"/>
    <property type="match status" value="1"/>
</dbReference>
<comment type="caution">
    <text evidence="7">The sequence shown here is derived from an EMBL/GenBank/DDBJ whole genome shotgun (WGS) entry which is preliminary data.</text>
</comment>
<reference evidence="7" key="1">
    <citation type="journal article" date="2020" name="G3 (Bethesda)">
        <title>High-Quality Assemblies for Three Invasive Social Wasps from the &lt;i&gt;Vespula&lt;/i&gt; Genus.</title>
        <authorList>
            <person name="Harrop T.W.R."/>
            <person name="Guhlin J."/>
            <person name="McLaughlin G.M."/>
            <person name="Permina E."/>
            <person name="Stockwell P."/>
            <person name="Gilligan J."/>
            <person name="Le Lec M.F."/>
            <person name="Gruber M.A.M."/>
            <person name="Quinn O."/>
            <person name="Lovegrove M."/>
            <person name="Duncan E.J."/>
            <person name="Remnant E.J."/>
            <person name="Van Eeckhoven J."/>
            <person name="Graham B."/>
            <person name="Knapp R.A."/>
            <person name="Langford K.W."/>
            <person name="Kronenberg Z."/>
            <person name="Press M.O."/>
            <person name="Eacker S.M."/>
            <person name="Wilson-Rankin E.E."/>
            <person name="Purcell J."/>
            <person name="Lester P.J."/>
            <person name="Dearden P.K."/>
        </authorList>
    </citation>
    <scope>NUCLEOTIDE SEQUENCE</scope>
    <source>
        <strain evidence="7">Marl-1</strain>
    </source>
</reference>
<feature type="domain" description="PIH1D1/2/3 CS-like" evidence="6">
    <location>
        <begin position="265"/>
        <end position="365"/>
    </location>
</feature>
<proteinExistence type="inferred from homology"/>
<dbReference type="GO" id="GO:0120293">
    <property type="term" value="C:dynein axonemal particle"/>
    <property type="evidence" value="ECO:0007669"/>
    <property type="project" value="UniProtKB-SubCell"/>
</dbReference>
<dbReference type="InterPro" id="IPR012981">
    <property type="entry name" value="PIH1_N"/>
</dbReference>
<evidence type="ECO:0000313" key="7">
    <source>
        <dbReference type="EMBL" id="KAF7396368.1"/>
    </source>
</evidence>
<protein>
    <recommendedName>
        <fullName evidence="3">Protein kintoun</fullName>
    </recommendedName>
    <alternativeName>
        <fullName evidence="3">Dynein assembly factor 2, axonemal homolog</fullName>
    </alternativeName>
</protein>
<dbReference type="AlphaFoldDB" id="A0A834JXA9"/>
<evidence type="ECO:0000256" key="4">
    <source>
        <dbReference type="SAM" id="MobiDB-lite"/>
    </source>
</evidence>
<sequence length="850" mass="97402">MDAYESRKRDWEDLDVTKEELKNITECLKKEEFRKLLIEYAEEVTDPENRKIYEKEIAQLEKERGVDVTFVNPQPGYVIKTSVNGEKKCFLNISKSDIVARPTSHPSYEDGHRGLQWSIPYTLIPPRDDLDKKNVRCLVFDVVFHPDTIYLASKNTRFRDIVNNTAMDGVESNFKVKLDRKNLKFPKMNFKGISHPSVIRKQSKESPKESLDMDPEIYQKLMSSYDESREQHFKYKEEKPKRAAPETIYYKNNDSKLETETQEYVAPKFMIKHQTDIDMEDFVDSRDAKMYATIPKKLVIVIDLPLLGKATDAMLDIQERSLYLKSEKPAKYFLQLPLPYSVDGDHGNAKFDPKYKKLTVVLPVIRKSVMLEETQKEDSDVDSDSNSFVPVVSNELSENLFTMEPTMSDSLSNLVLEEKTIPMDSTTISTNASETPDDNVLRTTTNSLETTVPFMNADIKYTLPSFACNMYDNQIAFTVNVKNVDPDSIQHRILENNIGIHILLASVGAGFFPQHYSLCFKLEECSIEQDSLVIEPWDNNLVFSIKLNNSDNVSHYFVGVNEEFMERKELSGTLSFKNRLKELMDTEEKDTEVPVDVDVQKEDRSVIINIRSNQLDSDDEHEEDEQHNVSQNRKGIIKSRSISESSGDELPSSSGSMSKGILKSHRTHDFSRSVSESSADENGVAISSADFSCSSIHDPQSESECCSLKKTVRFNNVVSRQLFRSNSSILGQRKKNQRKLRNKKRAHERKLSESENSETEERDKYKITPKATPETEISENVKSILSREKHSGKQKSAYIKIKKLKKSKKILSGKRKSSIEEESTEDTNETAVKNSDQAEFKNDLIFDLDI</sequence>
<comment type="subcellular location">
    <subcellularLocation>
        <location evidence="3">Cytoplasm</location>
    </subcellularLocation>
    <subcellularLocation>
        <location evidence="2">Dynein axonemal particle</location>
    </subcellularLocation>
</comment>
<keyword evidence="8" id="KW-1185">Reference proteome</keyword>
<keyword evidence="1 3" id="KW-0963">Cytoplasm</keyword>
<dbReference type="Proteomes" id="UP000614350">
    <property type="component" value="Unassembled WGS sequence"/>
</dbReference>
<dbReference type="Pfam" id="PF08190">
    <property type="entry name" value="PIH1"/>
    <property type="match status" value="1"/>
</dbReference>
<dbReference type="GO" id="GO:0070286">
    <property type="term" value="P:axonemal dynein complex assembly"/>
    <property type="evidence" value="ECO:0007669"/>
    <property type="project" value="UniProtKB-UniRule"/>
</dbReference>
<feature type="compositionally biased region" description="Basic and acidic residues" evidence="4">
    <location>
        <begin position="749"/>
        <end position="766"/>
    </location>
</feature>
<feature type="compositionally biased region" description="Basic residues" evidence="4">
    <location>
        <begin position="800"/>
        <end position="816"/>
    </location>
</feature>
<gene>
    <name evidence="7" type="ORF">HZH66_007230</name>
</gene>
<accession>A0A834JXA9</accession>
<organism evidence="7 8">
    <name type="scientific">Vespula vulgaris</name>
    <name type="common">Yellow jacket</name>
    <name type="synonym">Wasp</name>
    <dbReference type="NCBI Taxonomy" id="7454"/>
    <lineage>
        <taxon>Eukaryota</taxon>
        <taxon>Metazoa</taxon>
        <taxon>Ecdysozoa</taxon>
        <taxon>Arthropoda</taxon>
        <taxon>Hexapoda</taxon>
        <taxon>Insecta</taxon>
        <taxon>Pterygota</taxon>
        <taxon>Neoptera</taxon>
        <taxon>Endopterygota</taxon>
        <taxon>Hymenoptera</taxon>
        <taxon>Apocrita</taxon>
        <taxon>Aculeata</taxon>
        <taxon>Vespoidea</taxon>
        <taxon>Vespidae</taxon>
        <taxon>Vespinae</taxon>
        <taxon>Vespula</taxon>
    </lineage>
</organism>
<evidence type="ECO:0000256" key="2">
    <source>
        <dbReference type="ARBA" id="ARBA00024190"/>
    </source>
</evidence>
<dbReference type="PANTHER" id="PTHR22997:SF3">
    <property type="entry name" value="PROTEIN KINTOUN"/>
    <property type="match status" value="1"/>
</dbReference>
<dbReference type="EMBL" id="JACSEA010000007">
    <property type="protein sequence ID" value="KAF7396368.1"/>
    <property type="molecule type" value="Genomic_DNA"/>
</dbReference>
<dbReference type="InterPro" id="IPR050734">
    <property type="entry name" value="PIH1/Kintoun_subfamily"/>
</dbReference>